<gene>
    <name evidence="3" type="ORF">SAMN06269185_1360</name>
</gene>
<dbReference type="InterPro" id="IPR026371">
    <property type="entry name" value="PGF_CTERM"/>
</dbReference>
<proteinExistence type="predicted"/>
<dbReference type="AlphaFoldDB" id="A0A285NDN3"/>
<protein>
    <submittedName>
        <fullName evidence="3">MYXO-CTERM domain-containing protein/PGF-CTERM protein</fullName>
    </submittedName>
</protein>
<keyword evidence="1" id="KW-0732">Signal</keyword>
<dbReference type="EMBL" id="OBEJ01000001">
    <property type="protein sequence ID" value="SNZ07003.1"/>
    <property type="molecule type" value="Genomic_DNA"/>
</dbReference>
<evidence type="ECO:0000313" key="4">
    <source>
        <dbReference type="Proteomes" id="UP000219453"/>
    </source>
</evidence>
<feature type="domain" description="PGF-CTERM archaeal protein-sorting signal" evidence="2">
    <location>
        <begin position="623"/>
        <end position="644"/>
    </location>
</feature>
<keyword evidence="4" id="KW-1185">Reference proteome</keyword>
<sequence>MAERKFTVTTGAATSAVLVAVLVVSIIGAAGTNGAAQPSIDGNQIQSAGDAPTADEIYVKDNGDAVLVYQADEESGDTDLQQMELGMSVSEGLAHVLIKGDSEELEDNASGGLTLLLERNRFTGNGTFGMDKPEDLDSLTLDVMAERTSETNTFDADFSASAPLDGQAAQAQSMQTSGSMSMSADTFTTSGTFSAETALPVEESYDVSASGTETGYSLSVSQTQPVSEYQADRWNSRTAAKQTLESQFGGVAESFGGTSTVTIESYSFEQSAGTTSTLDISYTIEYSGVKDGVAAALESQLANDPSLDMSSEEASAVAQSVVDVELRTLDANLDASAGTVEGGWEVEIGNYAQALRSGLDIAEQQSTDENVTEAIGQINTMLDAQQAADLRQTVEWSGSLTTTDSTVEMQANVSSDSENWAAYVDELQANGVDAAQNDVSMELHAQTEDGRLTADMSMSVEQEDLVGTMVDSIMQSAAQSPTGSEQSQRILRQLKNSQFQTGKIDVSVDSENVVIEAGAKFDNMSALGQQINEAYGGHTVTQVAGTLADSESNAMHVHVDSLVAADAGESDVSALAVADSETEINMAGDWDRSFSTMDTERAKQFLGLSDSESDEEGSDSSLPGFGPAVAVLALVGAALIARRRN</sequence>
<accession>A0A285NDN3</accession>
<reference evidence="3 4" key="1">
    <citation type="submission" date="2017-09" db="EMBL/GenBank/DDBJ databases">
        <authorList>
            <person name="Ehlers B."/>
            <person name="Leendertz F.H."/>
        </authorList>
    </citation>
    <scope>NUCLEOTIDE SEQUENCE [LARGE SCALE GENOMIC DNA]</scope>
    <source>
        <strain evidence="3 4">DSM 27208</strain>
    </source>
</reference>
<dbReference type="Proteomes" id="UP000219453">
    <property type="component" value="Unassembled WGS sequence"/>
</dbReference>
<name>A0A285NDN3_NATPI</name>
<dbReference type="NCBIfam" id="TIGR04126">
    <property type="entry name" value="PGF_CTERM"/>
    <property type="match status" value="1"/>
</dbReference>
<evidence type="ECO:0000313" key="3">
    <source>
        <dbReference type="EMBL" id="SNZ07003.1"/>
    </source>
</evidence>
<dbReference type="GO" id="GO:0030115">
    <property type="term" value="C:S-layer"/>
    <property type="evidence" value="ECO:0007669"/>
    <property type="project" value="UniProtKB-SubCell"/>
</dbReference>
<dbReference type="GO" id="GO:0005886">
    <property type="term" value="C:plasma membrane"/>
    <property type="evidence" value="ECO:0007669"/>
    <property type="project" value="UniProtKB-SubCell"/>
</dbReference>
<evidence type="ECO:0000259" key="2">
    <source>
        <dbReference type="Pfam" id="PF18204"/>
    </source>
</evidence>
<dbReference type="OrthoDB" id="169813at2157"/>
<dbReference type="Pfam" id="PF18204">
    <property type="entry name" value="PGF-CTERM"/>
    <property type="match status" value="1"/>
</dbReference>
<organism evidence="3 4">
    <name type="scientific">Natronoarchaeum philippinense</name>
    <dbReference type="NCBI Taxonomy" id="558529"/>
    <lineage>
        <taxon>Archaea</taxon>
        <taxon>Methanobacteriati</taxon>
        <taxon>Methanobacteriota</taxon>
        <taxon>Stenosarchaea group</taxon>
        <taxon>Halobacteria</taxon>
        <taxon>Halobacteriales</taxon>
        <taxon>Natronoarchaeaceae</taxon>
    </lineage>
</organism>
<evidence type="ECO:0000256" key="1">
    <source>
        <dbReference type="ARBA" id="ARBA00022729"/>
    </source>
</evidence>
<dbReference type="RefSeq" id="WP_143824920.1">
    <property type="nucleotide sequence ID" value="NZ_OBEJ01000001.1"/>
</dbReference>